<keyword evidence="5" id="KW-1185">Reference proteome</keyword>
<feature type="region of interest" description="Disordered" evidence="2">
    <location>
        <begin position="1"/>
        <end position="28"/>
    </location>
</feature>
<sequence>MPSNARSTAAPSRTRGNSPPLTDVTNGLSGNRLIDLEIAVTELVTNSVLHGGGSGLLRIWTEHDQLVCEVSDAGHISDPLLGRRPVD</sequence>
<keyword evidence="1" id="KW-0808">Transferase</keyword>
<gene>
    <name evidence="4" type="ORF">GALLR39Z86_28530</name>
</gene>
<dbReference type="GO" id="GO:0004674">
    <property type="term" value="F:protein serine/threonine kinase activity"/>
    <property type="evidence" value="ECO:0007669"/>
    <property type="project" value="UniProtKB-KW"/>
</dbReference>
<comment type="caution">
    <text evidence="4">The sequence shown here is derived from an EMBL/GenBank/DDBJ whole genome shotgun (WGS) entry which is preliminary data.</text>
</comment>
<feature type="domain" description="Histidine kinase/HSP90-like ATPase" evidence="3">
    <location>
        <begin position="26"/>
        <end position="80"/>
    </location>
</feature>
<protein>
    <recommendedName>
        <fullName evidence="3">Histidine kinase/HSP90-like ATPase domain-containing protein</fullName>
    </recommendedName>
</protein>
<dbReference type="PANTHER" id="PTHR35526">
    <property type="entry name" value="ANTI-SIGMA-F FACTOR RSBW-RELATED"/>
    <property type="match status" value="1"/>
</dbReference>
<evidence type="ECO:0000256" key="1">
    <source>
        <dbReference type="ARBA" id="ARBA00022527"/>
    </source>
</evidence>
<accession>A0A9W6LGV7</accession>
<dbReference type="AlphaFoldDB" id="A0A9W6LGV7"/>
<reference evidence="4" key="1">
    <citation type="submission" date="2022-12" db="EMBL/GenBank/DDBJ databases">
        <title>Reference genome sequencing for broad-spectrum identification of bacterial and archaeal isolates by mass spectrometry.</title>
        <authorList>
            <person name="Sekiguchi Y."/>
            <person name="Tourlousse D.M."/>
        </authorList>
    </citation>
    <scope>NUCLEOTIDE SEQUENCE</scope>
    <source>
        <strain evidence="4">LLR39Z86</strain>
    </source>
</reference>
<dbReference type="Pfam" id="PF13581">
    <property type="entry name" value="HATPase_c_2"/>
    <property type="match status" value="1"/>
</dbReference>
<dbReference type="PANTHER" id="PTHR35526:SF3">
    <property type="entry name" value="ANTI-SIGMA-F FACTOR RSBW"/>
    <property type="match status" value="1"/>
</dbReference>
<evidence type="ECO:0000256" key="2">
    <source>
        <dbReference type="SAM" id="MobiDB-lite"/>
    </source>
</evidence>
<dbReference type="InterPro" id="IPR003594">
    <property type="entry name" value="HATPase_dom"/>
</dbReference>
<dbReference type="SUPFAM" id="SSF55874">
    <property type="entry name" value="ATPase domain of HSP90 chaperone/DNA topoisomerase II/histidine kinase"/>
    <property type="match status" value="1"/>
</dbReference>
<keyword evidence="1" id="KW-0723">Serine/threonine-protein kinase</keyword>
<evidence type="ECO:0000313" key="5">
    <source>
        <dbReference type="Proteomes" id="UP001144313"/>
    </source>
</evidence>
<dbReference type="RefSeq" id="WP_270113333.1">
    <property type="nucleotide sequence ID" value="NZ_BAAAOL010000017.1"/>
</dbReference>
<dbReference type="CDD" id="cd16936">
    <property type="entry name" value="HATPase_RsbW-like"/>
    <property type="match status" value="1"/>
</dbReference>
<evidence type="ECO:0000259" key="3">
    <source>
        <dbReference type="Pfam" id="PF13581"/>
    </source>
</evidence>
<evidence type="ECO:0000313" key="4">
    <source>
        <dbReference type="EMBL" id="GLI43003.1"/>
    </source>
</evidence>
<dbReference type="InterPro" id="IPR050267">
    <property type="entry name" value="Anti-sigma-factor_SerPK"/>
</dbReference>
<name>A0A9W6LGV7_9ACTN</name>
<organism evidence="4 5">
    <name type="scientific">Glycomyces algeriensis</name>
    <dbReference type="NCBI Taxonomy" id="256037"/>
    <lineage>
        <taxon>Bacteria</taxon>
        <taxon>Bacillati</taxon>
        <taxon>Actinomycetota</taxon>
        <taxon>Actinomycetes</taxon>
        <taxon>Glycomycetales</taxon>
        <taxon>Glycomycetaceae</taxon>
        <taxon>Glycomyces</taxon>
    </lineage>
</organism>
<dbReference type="EMBL" id="BSDT01000001">
    <property type="protein sequence ID" value="GLI43003.1"/>
    <property type="molecule type" value="Genomic_DNA"/>
</dbReference>
<dbReference type="InterPro" id="IPR036890">
    <property type="entry name" value="HATPase_C_sf"/>
</dbReference>
<dbReference type="Proteomes" id="UP001144313">
    <property type="component" value="Unassembled WGS sequence"/>
</dbReference>
<keyword evidence="1" id="KW-0418">Kinase</keyword>
<dbReference type="Gene3D" id="3.30.565.10">
    <property type="entry name" value="Histidine kinase-like ATPase, C-terminal domain"/>
    <property type="match status" value="1"/>
</dbReference>
<proteinExistence type="predicted"/>